<gene>
    <name evidence="2" type="ORF">VMCG_02827</name>
</gene>
<organism evidence="2 3">
    <name type="scientific">Cytospora schulzeri</name>
    <dbReference type="NCBI Taxonomy" id="448051"/>
    <lineage>
        <taxon>Eukaryota</taxon>
        <taxon>Fungi</taxon>
        <taxon>Dikarya</taxon>
        <taxon>Ascomycota</taxon>
        <taxon>Pezizomycotina</taxon>
        <taxon>Sordariomycetes</taxon>
        <taxon>Sordariomycetidae</taxon>
        <taxon>Diaporthales</taxon>
        <taxon>Cytosporaceae</taxon>
        <taxon>Cytospora</taxon>
    </lineage>
</organism>
<dbReference type="Proteomes" id="UP000283895">
    <property type="component" value="Unassembled WGS sequence"/>
</dbReference>
<proteinExistence type="predicted"/>
<reference evidence="2 3" key="1">
    <citation type="submission" date="2015-09" db="EMBL/GenBank/DDBJ databases">
        <title>Host preference determinants of Valsa canker pathogens revealed by comparative genomics.</title>
        <authorList>
            <person name="Yin Z."/>
            <person name="Huang L."/>
        </authorList>
    </citation>
    <scope>NUCLEOTIDE SEQUENCE [LARGE SCALE GENOMIC DNA]</scope>
    <source>
        <strain evidence="2 3">03-1</strain>
    </source>
</reference>
<protein>
    <submittedName>
        <fullName evidence="2">Uncharacterized protein</fullName>
    </submittedName>
</protein>
<evidence type="ECO:0000313" key="2">
    <source>
        <dbReference type="EMBL" id="ROW08865.1"/>
    </source>
</evidence>
<feature type="region of interest" description="Disordered" evidence="1">
    <location>
        <begin position="29"/>
        <end position="145"/>
    </location>
</feature>
<evidence type="ECO:0000256" key="1">
    <source>
        <dbReference type="SAM" id="MobiDB-lite"/>
    </source>
</evidence>
<dbReference type="AlphaFoldDB" id="A0A423WZF9"/>
<sequence length="145" mass="15859">MVPHRWGIEEYHIFVDDVDPGWRATPAAQLIDDRPVDEEPVCKYPLDEEEPVEGTRNPTALPPPSSSPPKRATRVPAGPVGVDRGAMCNKPTCPVVGPTPEDEYKEDPGESTGGSGQPDRPRYKTPQMTRAKGRTAKTKSYPTVP</sequence>
<keyword evidence="3" id="KW-1185">Reference proteome</keyword>
<evidence type="ECO:0000313" key="3">
    <source>
        <dbReference type="Proteomes" id="UP000283895"/>
    </source>
</evidence>
<dbReference type="EMBL" id="LKEA01000005">
    <property type="protein sequence ID" value="ROW08865.1"/>
    <property type="molecule type" value="Genomic_DNA"/>
</dbReference>
<name>A0A423WZF9_9PEZI</name>
<accession>A0A423WZF9</accession>
<comment type="caution">
    <text evidence="2">The sequence shown here is derived from an EMBL/GenBank/DDBJ whole genome shotgun (WGS) entry which is preliminary data.</text>
</comment>